<accession>A0ACC1HGJ1</accession>
<dbReference type="EMBL" id="JAMZIH010005203">
    <property type="protein sequence ID" value="KAJ1675688.1"/>
    <property type="molecule type" value="Genomic_DNA"/>
</dbReference>
<comment type="caution">
    <text evidence="1">The sequence shown here is derived from an EMBL/GenBank/DDBJ whole genome shotgun (WGS) entry which is preliminary data.</text>
</comment>
<protein>
    <submittedName>
        <fullName evidence="1">Uncharacterized protein</fullName>
    </submittedName>
</protein>
<sequence length="409" mass="45552">MATYPHSASEHDHLPWSRNKCYPTASSPSVACAPPRQLHLLCAAPSQLLSPPPPSSLAGSQSPPTISPSSLYSHAAPVTAPSHNGCNGSLVADSVVAVPRDKTPSPSLLAVGNASQDISPLDRSGAATNIEQLLAKIGFALPRRRRQPIPPKRAAHRPHAPNSFIIYRCEKSREIASLYPDLTQSQLSRIVGNMWHNEPEEVKAMYRLRQRQVKLRHACMLRHGGGDDNAIKHTPYRRNRRRRHIHLPNDFTADHEQGQGPSSPPLAGKSAEVSHINRHPRPPINTFFKYRNYIMDQLTRAEFEFSQTELSKISSKLWQLEPPHVQDWFRREYQQEKLIFDRHLQQGDTRLTLELCGKSPVHSSQLLPTPTTIPVTVATTAATAARHTSNAKLPQSSFNRLHLVPSHSA</sequence>
<evidence type="ECO:0000313" key="2">
    <source>
        <dbReference type="Proteomes" id="UP001145114"/>
    </source>
</evidence>
<organism evidence="1 2">
    <name type="scientific">Spiromyces aspiralis</name>
    <dbReference type="NCBI Taxonomy" id="68401"/>
    <lineage>
        <taxon>Eukaryota</taxon>
        <taxon>Fungi</taxon>
        <taxon>Fungi incertae sedis</taxon>
        <taxon>Zoopagomycota</taxon>
        <taxon>Kickxellomycotina</taxon>
        <taxon>Kickxellomycetes</taxon>
        <taxon>Kickxellales</taxon>
        <taxon>Kickxellaceae</taxon>
        <taxon>Spiromyces</taxon>
    </lineage>
</organism>
<evidence type="ECO:0000313" key="1">
    <source>
        <dbReference type="EMBL" id="KAJ1675688.1"/>
    </source>
</evidence>
<dbReference type="Proteomes" id="UP001145114">
    <property type="component" value="Unassembled WGS sequence"/>
</dbReference>
<reference evidence="1" key="1">
    <citation type="submission" date="2022-06" db="EMBL/GenBank/DDBJ databases">
        <title>Phylogenomic reconstructions and comparative analyses of Kickxellomycotina fungi.</title>
        <authorList>
            <person name="Reynolds N.K."/>
            <person name="Stajich J.E."/>
            <person name="Barry K."/>
            <person name="Grigoriev I.V."/>
            <person name="Crous P."/>
            <person name="Smith M.E."/>
        </authorList>
    </citation>
    <scope>NUCLEOTIDE SEQUENCE</scope>
    <source>
        <strain evidence="1">RSA 2271</strain>
    </source>
</reference>
<gene>
    <name evidence="1" type="ORF">EV182_000772</name>
</gene>
<name>A0ACC1HGJ1_9FUNG</name>
<proteinExistence type="predicted"/>
<keyword evidence="2" id="KW-1185">Reference proteome</keyword>